<evidence type="ECO:0000313" key="17">
    <source>
        <dbReference type="Proteomes" id="UP001181693"/>
    </source>
</evidence>
<keyword evidence="10 13" id="KW-0675">Receptor</keyword>
<keyword evidence="12 13" id="KW-0807">Transducer</keyword>
<feature type="transmembrane region" description="Helical" evidence="14">
    <location>
        <begin position="59"/>
        <end position="78"/>
    </location>
</feature>
<evidence type="ECO:0000256" key="13">
    <source>
        <dbReference type="RuleBase" id="RU000688"/>
    </source>
</evidence>
<protein>
    <recommendedName>
        <fullName evidence="14">Olfactory receptor</fullName>
    </recommendedName>
</protein>
<dbReference type="InterPro" id="IPR000725">
    <property type="entry name" value="Olfact_rcpt"/>
</dbReference>
<comment type="caution">
    <text evidence="16">The sequence shown here is derived from an EMBL/GenBank/DDBJ whole genome shotgun (WGS) entry which is preliminary data.</text>
</comment>
<feature type="transmembrane region" description="Helical" evidence="14">
    <location>
        <begin position="238"/>
        <end position="261"/>
    </location>
</feature>
<keyword evidence="3 14" id="KW-0716">Sensory transduction</keyword>
<dbReference type="PANTHER" id="PTHR24242:SF253">
    <property type="entry name" value="OLFACTORY RECEPTOR-RELATED"/>
    <property type="match status" value="1"/>
</dbReference>
<gene>
    <name evidence="16" type="ORF">GDO54_013757</name>
</gene>
<sequence length="318" mass="36373">MEYSNKTEITEFLLRGFPTLLELQIILFIFFLLAYIITISENSLIIFMIKLNAKLQKPMYFFLSNLSFLEICYVSVTVPKLLVNILTENKAISFSGCMTQLFFFISLMCTECVLLAVMAFDRYIAVCHALHYTRIMNHHFCNKLALTSWISGFTITLIKIYFISKLPFCGPSIINHFFCDISPVLNLACIDMSEAELVDFILALVILLIPLLVTTVSYLCIIYAILNISTTAGRQKAFSTCASHLSVVTIFFSTTLFMYARPKKAKSSDVNKLISLLYAVFTPIINPFIYCLRNKEILNIVTKYLRQSIKYPTFFVCL</sequence>
<proteinExistence type="inferred from homology"/>
<evidence type="ECO:0000256" key="2">
    <source>
        <dbReference type="ARBA" id="ARBA00022475"/>
    </source>
</evidence>
<evidence type="ECO:0000256" key="1">
    <source>
        <dbReference type="ARBA" id="ARBA00004651"/>
    </source>
</evidence>
<dbReference type="InterPro" id="IPR017452">
    <property type="entry name" value="GPCR_Rhodpsn_7TM"/>
</dbReference>
<name>A0AAV3AKU7_PYXAD</name>
<dbReference type="InterPro" id="IPR000276">
    <property type="entry name" value="GPCR_Rhodpsn"/>
</dbReference>
<keyword evidence="7 13" id="KW-0297">G-protein coupled receptor</keyword>
<dbReference type="SUPFAM" id="SSF81321">
    <property type="entry name" value="Family A G protein-coupled receptor-like"/>
    <property type="match status" value="1"/>
</dbReference>
<evidence type="ECO:0000256" key="8">
    <source>
        <dbReference type="ARBA" id="ARBA00023136"/>
    </source>
</evidence>
<dbReference type="GO" id="GO:0004930">
    <property type="term" value="F:G protein-coupled receptor activity"/>
    <property type="evidence" value="ECO:0007669"/>
    <property type="project" value="UniProtKB-KW"/>
</dbReference>
<dbReference type="PANTHER" id="PTHR24242">
    <property type="entry name" value="G-PROTEIN COUPLED RECEPTOR"/>
    <property type="match status" value="1"/>
</dbReference>
<keyword evidence="9" id="KW-1015">Disulfide bond</keyword>
<feature type="transmembrane region" description="Helical" evidence="14">
    <location>
        <begin position="200"/>
        <end position="226"/>
    </location>
</feature>
<dbReference type="GO" id="GO:0005886">
    <property type="term" value="C:plasma membrane"/>
    <property type="evidence" value="ECO:0007669"/>
    <property type="project" value="UniProtKB-SubCell"/>
</dbReference>
<dbReference type="InterPro" id="IPR050939">
    <property type="entry name" value="Olfactory_GPCR1"/>
</dbReference>
<dbReference type="Gene3D" id="1.20.1070.10">
    <property type="entry name" value="Rhodopsin 7-helix transmembrane proteins"/>
    <property type="match status" value="1"/>
</dbReference>
<organism evidence="16 17">
    <name type="scientific">Pyxicephalus adspersus</name>
    <name type="common">African bullfrog</name>
    <dbReference type="NCBI Taxonomy" id="30357"/>
    <lineage>
        <taxon>Eukaryota</taxon>
        <taxon>Metazoa</taxon>
        <taxon>Chordata</taxon>
        <taxon>Craniata</taxon>
        <taxon>Vertebrata</taxon>
        <taxon>Euteleostomi</taxon>
        <taxon>Amphibia</taxon>
        <taxon>Batrachia</taxon>
        <taxon>Anura</taxon>
        <taxon>Neobatrachia</taxon>
        <taxon>Ranoidea</taxon>
        <taxon>Pyxicephalidae</taxon>
        <taxon>Pyxicephalinae</taxon>
        <taxon>Pyxicephalus</taxon>
    </lineage>
</organism>
<dbReference type="AlphaFoldDB" id="A0AAV3AKU7"/>
<evidence type="ECO:0000256" key="3">
    <source>
        <dbReference type="ARBA" id="ARBA00022606"/>
    </source>
</evidence>
<evidence type="ECO:0000313" key="16">
    <source>
        <dbReference type="EMBL" id="DBA22748.1"/>
    </source>
</evidence>
<comment type="subcellular location">
    <subcellularLocation>
        <location evidence="1 14">Cell membrane</location>
        <topology evidence="1 14">Multi-pass membrane protein</topology>
    </subcellularLocation>
</comment>
<dbReference type="EMBL" id="DYDO01000006">
    <property type="protein sequence ID" value="DBA22748.1"/>
    <property type="molecule type" value="Genomic_DNA"/>
</dbReference>
<keyword evidence="5 14" id="KW-0552">Olfaction</keyword>
<evidence type="ECO:0000259" key="15">
    <source>
        <dbReference type="PROSITE" id="PS50262"/>
    </source>
</evidence>
<keyword evidence="6 14" id="KW-1133">Transmembrane helix</keyword>
<dbReference type="PROSITE" id="PS50262">
    <property type="entry name" value="G_PROTEIN_RECEP_F1_2"/>
    <property type="match status" value="1"/>
</dbReference>
<comment type="similarity">
    <text evidence="13">Belongs to the G-protein coupled receptor 1 family.</text>
</comment>
<dbReference type="GO" id="GO:0004984">
    <property type="term" value="F:olfactory receptor activity"/>
    <property type="evidence" value="ECO:0007669"/>
    <property type="project" value="InterPro"/>
</dbReference>
<feature type="transmembrane region" description="Helical" evidence="14">
    <location>
        <begin position="98"/>
        <end position="120"/>
    </location>
</feature>
<keyword evidence="8 14" id="KW-0472">Membrane</keyword>
<feature type="transmembrane region" description="Helical" evidence="14">
    <location>
        <begin position="273"/>
        <end position="292"/>
    </location>
</feature>
<evidence type="ECO:0000256" key="10">
    <source>
        <dbReference type="ARBA" id="ARBA00023170"/>
    </source>
</evidence>
<reference evidence="16" key="1">
    <citation type="thesis" date="2020" institute="ProQuest LLC" country="789 East Eisenhower Parkway, Ann Arbor, MI, USA">
        <title>Comparative Genomics and Chromosome Evolution.</title>
        <authorList>
            <person name="Mudd A.B."/>
        </authorList>
    </citation>
    <scope>NUCLEOTIDE SEQUENCE</scope>
    <source>
        <strain evidence="16">1538</strain>
        <tissue evidence="16">Blood</tissue>
    </source>
</reference>
<evidence type="ECO:0000256" key="11">
    <source>
        <dbReference type="ARBA" id="ARBA00023180"/>
    </source>
</evidence>
<evidence type="ECO:0000256" key="7">
    <source>
        <dbReference type="ARBA" id="ARBA00023040"/>
    </source>
</evidence>
<dbReference type="Pfam" id="PF13853">
    <property type="entry name" value="7tm_4"/>
    <property type="match status" value="1"/>
</dbReference>
<evidence type="ECO:0000256" key="6">
    <source>
        <dbReference type="ARBA" id="ARBA00022989"/>
    </source>
</evidence>
<evidence type="ECO:0000256" key="12">
    <source>
        <dbReference type="ARBA" id="ARBA00023224"/>
    </source>
</evidence>
<dbReference type="PROSITE" id="PS00237">
    <property type="entry name" value="G_PROTEIN_RECEP_F1_1"/>
    <property type="match status" value="1"/>
</dbReference>
<dbReference type="PRINTS" id="PR00237">
    <property type="entry name" value="GPCRRHODOPSN"/>
</dbReference>
<keyword evidence="4 13" id="KW-0812">Transmembrane</keyword>
<evidence type="ECO:0000256" key="9">
    <source>
        <dbReference type="ARBA" id="ARBA00023157"/>
    </source>
</evidence>
<feature type="transmembrane region" description="Helical" evidence="14">
    <location>
        <begin position="25"/>
        <end position="47"/>
    </location>
</feature>
<keyword evidence="11" id="KW-0325">Glycoprotein</keyword>
<keyword evidence="17" id="KW-1185">Reference proteome</keyword>
<dbReference type="FunFam" id="1.20.1070.10:FF:000001">
    <property type="entry name" value="Olfactory receptor"/>
    <property type="match status" value="1"/>
</dbReference>
<feature type="domain" description="G-protein coupled receptors family 1 profile" evidence="15">
    <location>
        <begin position="41"/>
        <end position="290"/>
    </location>
</feature>
<evidence type="ECO:0000256" key="5">
    <source>
        <dbReference type="ARBA" id="ARBA00022725"/>
    </source>
</evidence>
<accession>A0AAV3AKU7</accession>
<dbReference type="Proteomes" id="UP001181693">
    <property type="component" value="Unassembled WGS sequence"/>
</dbReference>
<feature type="transmembrane region" description="Helical" evidence="14">
    <location>
        <begin position="140"/>
        <end position="162"/>
    </location>
</feature>
<dbReference type="PRINTS" id="PR00245">
    <property type="entry name" value="OLFACTORYR"/>
</dbReference>
<keyword evidence="2 14" id="KW-1003">Cell membrane</keyword>
<evidence type="ECO:0000256" key="14">
    <source>
        <dbReference type="RuleBase" id="RU363047"/>
    </source>
</evidence>
<evidence type="ECO:0000256" key="4">
    <source>
        <dbReference type="ARBA" id="ARBA00022692"/>
    </source>
</evidence>